<evidence type="ECO:0000313" key="3">
    <source>
        <dbReference type="EMBL" id="MBB4705808.1"/>
    </source>
</evidence>
<dbReference type="RefSeq" id="WP_184887764.1">
    <property type="nucleotide sequence ID" value="NZ_BOOV01000003.1"/>
</dbReference>
<accession>A0A7W7DFF1</accession>
<evidence type="ECO:0000313" key="4">
    <source>
        <dbReference type="Proteomes" id="UP000542210"/>
    </source>
</evidence>
<evidence type="ECO:0000256" key="1">
    <source>
        <dbReference type="SAM" id="MobiDB-lite"/>
    </source>
</evidence>
<keyword evidence="2" id="KW-1133">Transmembrane helix</keyword>
<name>A0A7W7DFF1_9ACTN</name>
<organism evidence="3 4">
    <name type="scientific">Sphaerisporangium siamense</name>
    <dbReference type="NCBI Taxonomy" id="795645"/>
    <lineage>
        <taxon>Bacteria</taxon>
        <taxon>Bacillati</taxon>
        <taxon>Actinomycetota</taxon>
        <taxon>Actinomycetes</taxon>
        <taxon>Streptosporangiales</taxon>
        <taxon>Streptosporangiaceae</taxon>
        <taxon>Sphaerisporangium</taxon>
    </lineage>
</organism>
<protein>
    <submittedName>
        <fullName evidence="3">Uncharacterized protein</fullName>
    </submittedName>
</protein>
<feature type="region of interest" description="Disordered" evidence="1">
    <location>
        <begin position="13"/>
        <end position="109"/>
    </location>
</feature>
<sequence>MTPDQLAAVIAAAGGNGAKGAGTAEDAARATGKDVPDDGRDRTGDRAGDQAGEQADDTVDVRRGRGSFPHPYERVAPYEPPAHESGAHEPAAGAPPDESGIPTTPRLRVPGRPVVVARPEDEPPVAEPAGFPYWAGEEPPSRPAGPRPVRVGPVRRWTRAVLLRVGDIPLRVVYGIGAALVTAVVVVLVFVLFSGDRPAQVPVGPAGGGGPAPSKASPPAPKPIVVPPVPAAKPMTVFPAPGSSVASYVLDKKARLSYPRYTAPWAKASQDGFAAAQRTGSSGRQALIGSAPLPVAVPKRPATYEEYRALAGKAVKWSLRHQPAGSKFAWTASRRTPYGLGWMLGYKVTYVVQGKKHSSQAQVIVLANGGKKPGMLFATVPDTRKALYYDLNMLFWTVRPL</sequence>
<gene>
    <name evidence="3" type="ORF">BJ982_007352</name>
</gene>
<comment type="caution">
    <text evidence="3">The sequence shown here is derived from an EMBL/GenBank/DDBJ whole genome shotgun (WGS) entry which is preliminary data.</text>
</comment>
<feature type="compositionally biased region" description="Basic and acidic residues" evidence="1">
    <location>
        <begin position="26"/>
        <end position="48"/>
    </location>
</feature>
<reference evidence="3 4" key="1">
    <citation type="submission" date="2020-08" db="EMBL/GenBank/DDBJ databases">
        <title>Sequencing the genomes of 1000 actinobacteria strains.</title>
        <authorList>
            <person name="Klenk H.-P."/>
        </authorList>
    </citation>
    <scope>NUCLEOTIDE SEQUENCE [LARGE SCALE GENOMIC DNA]</scope>
    <source>
        <strain evidence="3 4">DSM 45784</strain>
    </source>
</reference>
<proteinExistence type="predicted"/>
<keyword evidence="2" id="KW-0472">Membrane</keyword>
<keyword evidence="4" id="KW-1185">Reference proteome</keyword>
<evidence type="ECO:0000256" key="2">
    <source>
        <dbReference type="SAM" id="Phobius"/>
    </source>
</evidence>
<dbReference type="EMBL" id="JACHND010000001">
    <property type="protein sequence ID" value="MBB4705808.1"/>
    <property type="molecule type" value="Genomic_DNA"/>
</dbReference>
<keyword evidence="2" id="KW-0812">Transmembrane</keyword>
<dbReference type="AlphaFoldDB" id="A0A7W7DFF1"/>
<dbReference type="Proteomes" id="UP000542210">
    <property type="component" value="Unassembled WGS sequence"/>
</dbReference>
<feature type="transmembrane region" description="Helical" evidence="2">
    <location>
        <begin position="172"/>
        <end position="193"/>
    </location>
</feature>